<organism evidence="1 2">
    <name type="scientific">Grimontia celer</name>
    <dbReference type="NCBI Taxonomy" id="1796497"/>
    <lineage>
        <taxon>Bacteria</taxon>
        <taxon>Pseudomonadati</taxon>
        <taxon>Pseudomonadota</taxon>
        <taxon>Gammaproteobacteria</taxon>
        <taxon>Vibrionales</taxon>
        <taxon>Vibrionaceae</taxon>
        <taxon>Grimontia</taxon>
    </lineage>
</organism>
<dbReference type="STRING" id="1796497.GCE9029_03359"/>
<protein>
    <submittedName>
        <fullName evidence="1">Uncharacterized protein</fullName>
    </submittedName>
</protein>
<dbReference type="RefSeq" id="WP_062664907.1">
    <property type="nucleotide sequence ID" value="NZ_FIZX01000002.1"/>
</dbReference>
<evidence type="ECO:0000313" key="2">
    <source>
        <dbReference type="Proteomes" id="UP000071641"/>
    </source>
</evidence>
<accession>A0A128F8P4</accession>
<dbReference type="EMBL" id="FIZX01000002">
    <property type="protein sequence ID" value="CZF82651.1"/>
    <property type="molecule type" value="Genomic_DNA"/>
</dbReference>
<gene>
    <name evidence="1" type="ORF">GCE9029_03359</name>
</gene>
<dbReference type="OrthoDB" id="5917564at2"/>
<name>A0A128F8P4_9GAMM</name>
<sequence length="126" mass="14273">MSKTLIYSFLLMKSSAKVRAKVLSRLNSEEKALVLKELENTPYYSAELLRSMKGSIVEESNKPLLINNSQEAQPKTEQKYSPELLDWIVKCHFLSISEKEAAAQYLDGLDHLALNALVEYAEQDHG</sequence>
<proteinExistence type="predicted"/>
<dbReference type="Proteomes" id="UP000071641">
    <property type="component" value="Unassembled WGS sequence"/>
</dbReference>
<reference evidence="2" key="1">
    <citation type="submission" date="2016-02" db="EMBL/GenBank/DDBJ databases">
        <authorList>
            <person name="Rodrigo-Torres Lidia"/>
            <person name="Arahal R.David."/>
        </authorList>
    </citation>
    <scope>NUCLEOTIDE SEQUENCE [LARGE SCALE GENOMIC DNA]</scope>
    <source>
        <strain evidence="2">CECT 9029</strain>
    </source>
</reference>
<keyword evidence="2" id="KW-1185">Reference proteome</keyword>
<dbReference type="AlphaFoldDB" id="A0A128F8P4"/>
<evidence type="ECO:0000313" key="1">
    <source>
        <dbReference type="EMBL" id="CZF82651.1"/>
    </source>
</evidence>